<reference evidence="2 3" key="1">
    <citation type="submission" date="2019-05" db="EMBL/GenBank/DDBJ databases">
        <title>Another draft genome of Portunus trituberculatus and its Hox gene families provides insights of decapod evolution.</title>
        <authorList>
            <person name="Jeong J.-H."/>
            <person name="Song I."/>
            <person name="Kim S."/>
            <person name="Choi T."/>
            <person name="Kim D."/>
            <person name="Ryu S."/>
            <person name="Kim W."/>
        </authorList>
    </citation>
    <scope>NUCLEOTIDE SEQUENCE [LARGE SCALE GENOMIC DNA]</scope>
    <source>
        <tissue evidence="2">Muscle</tissue>
    </source>
</reference>
<gene>
    <name evidence="2" type="ORF">E2C01_078645</name>
</gene>
<sequence length="76" mass="8310">MCGFKAAAGRPHSRTVPRHGSIAVLALRHDRTDLGGSVEDAPLDTDIDGSPVSDGFRREKSSEGQLWPRTLRQDVR</sequence>
<evidence type="ECO:0000313" key="3">
    <source>
        <dbReference type="Proteomes" id="UP000324222"/>
    </source>
</evidence>
<name>A0A5B7IJC6_PORTR</name>
<evidence type="ECO:0000313" key="2">
    <source>
        <dbReference type="EMBL" id="MPC83922.1"/>
    </source>
</evidence>
<organism evidence="2 3">
    <name type="scientific">Portunus trituberculatus</name>
    <name type="common">Swimming crab</name>
    <name type="synonym">Neptunus trituberculatus</name>
    <dbReference type="NCBI Taxonomy" id="210409"/>
    <lineage>
        <taxon>Eukaryota</taxon>
        <taxon>Metazoa</taxon>
        <taxon>Ecdysozoa</taxon>
        <taxon>Arthropoda</taxon>
        <taxon>Crustacea</taxon>
        <taxon>Multicrustacea</taxon>
        <taxon>Malacostraca</taxon>
        <taxon>Eumalacostraca</taxon>
        <taxon>Eucarida</taxon>
        <taxon>Decapoda</taxon>
        <taxon>Pleocyemata</taxon>
        <taxon>Brachyura</taxon>
        <taxon>Eubrachyura</taxon>
        <taxon>Portunoidea</taxon>
        <taxon>Portunidae</taxon>
        <taxon>Portuninae</taxon>
        <taxon>Portunus</taxon>
    </lineage>
</organism>
<dbReference type="Proteomes" id="UP000324222">
    <property type="component" value="Unassembled WGS sequence"/>
</dbReference>
<feature type="region of interest" description="Disordered" evidence="1">
    <location>
        <begin position="33"/>
        <end position="76"/>
    </location>
</feature>
<dbReference type="EMBL" id="VSRR010063924">
    <property type="protein sequence ID" value="MPC83922.1"/>
    <property type="molecule type" value="Genomic_DNA"/>
</dbReference>
<dbReference type="AlphaFoldDB" id="A0A5B7IJC6"/>
<keyword evidence="3" id="KW-1185">Reference proteome</keyword>
<proteinExistence type="predicted"/>
<accession>A0A5B7IJC6</accession>
<evidence type="ECO:0000256" key="1">
    <source>
        <dbReference type="SAM" id="MobiDB-lite"/>
    </source>
</evidence>
<protein>
    <submittedName>
        <fullName evidence="2">Uncharacterized protein</fullName>
    </submittedName>
</protein>
<comment type="caution">
    <text evidence="2">The sequence shown here is derived from an EMBL/GenBank/DDBJ whole genome shotgun (WGS) entry which is preliminary data.</text>
</comment>